<dbReference type="Proteomes" id="UP001457282">
    <property type="component" value="Unassembled WGS sequence"/>
</dbReference>
<name>A0AAW1XX25_RUBAR</name>
<accession>A0AAW1XX25</accession>
<evidence type="ECO:0000256" key="1">
    <source>
        <dbReference type="SAM" id="MobiDB-lite"/>
    </source>
</evidence>
<dbReference type="EMBL" id="JBEDUW010000003">
    <property type="protein sequence ID" value="KAK9941137.1"/>
    <property type="molecule type" value="Genomic_DNA"/>
</dbReference>
<feature type="region of interest" description="Disordered" evidence="1">
    <location>
        <begin position="65"/>
        <end position="104"/>
    </location>
</feature>
<evidence type="ECO:0000313" key="3">
    <source>
        <dbReference type="Proteomes" id="UP001457282"/>
    </source>
</evidence>
<comment type="caution">
    <text evidence="2">The sequence shown here is derived from an EMBL/GenBank/DDBJ whole genome shotgun (WGS) entry which is preliminary data.</text>
</comment>
<reference evidence="2 3" key="1">
    <citation type="journal article" date="2023" name="G3 (Bethesda)">
        <title>A chromosome-length genome assembly and annotation of blackberry (Rubus argutus, cv. 'Hillquist').</title>
        <authorList>
            <person name="Bruna T."/>
            <person name="Aryal R."/>
            <person name="Dudchenko O."/>
            <person name="Sargent D.J."/>
            <person name="Mead D."/>
            <person name="Buti M."/>
            <person name="Cavallini A."/>
            <person name="Hytonen T."/>
            <person name="Andres J."/>
            <person name="Pham M."/>
            <person name="Weisz D."/>
            <person name="Mascagni F."/>
            <person name="Usai G."/>
            <person name="Natali L."/>
            <person name="Bassil N."/>
            <person name="Fernandez G.E."/>
            <person name="Lomsadze A."/>
            <person name="Armour M."/>
            <person name="Olukolu B."/>
            <person name="Poorten T."/>
            <person name="Britton C."/>
            <person name="Davik J."/>
            <person name="Ashrafi H."/>
            <person name="Aiden E.L."/>
            <person name="Borodovsky M."/>
            <person name="Worthington M."/>
        </authorList>
    </citation>
    <scope>NUCLEOTIDE SEQUENCE [LARGE SCALE GENOMIC DNA]</scope>
    <source>
        <strain evidence="2">PI 553951</strain>
    </source>
</reference>
<feature type="compositionally biased region" description="Polar residues" evidence="1">
    <location>
        <begin position="95"/>
        <end position="104"/>
    </location>
</feature>
<protein>
    <submittedName>
        <fullName evidence="2">Uncharacterized protein</fullName>
    </submittedName>
</protein>
<organism evidence="2 3">
    <name type="scientific">Rubus argutus</name>
    <name type="common">Southern blackberry</name>
    <dbReference type="NCBI Taxonomy" id="59490"/>
    <lineage>
        <taxon>Eukaryota</taxon>
        <taxon>Viridiplantae</taxon>
        <taxon>Streptophyta</taxon>
        <taxon>Embryophyta</taxon>
        <taxon>Tracheophyta</taxon>
        <taxon>Spermatophyta</taxon>
        <taxon>Magnoliopsida</taxon>
        <taxon>eudicotyledons</taxon>
        <taxon>Gunneridae</taxon>
        <taxon>Pentapetalae</taxon>
        <taxon>rosids</taxon>
        <taxon>fabids</taxon>
        <taxon>Rosales</taxon>
        <taxon>Rosaceae</taxon>
        <taxon>Rosoideae</taxon>
        <taxon>Rosoideae incertae sedis</taxon>
        <taxon>Rubus</taxon>
    </lineage>
</organism>
<gene>
    <name evidence="2" type="ORF">M0R45_017764</name>
</gene>
<sequence length="104" mass="11527">MSPIIPPVKRKLVFSEAEEDIDQNLLPTPEMSRESFSSTPLVPSLWTLKPFIGIWLPKALQYPPPRTLVPNPNTGEDYPDVADTLSPYSGYTDVPDSQSPESQG</sequence>
<dbReference type="AlphaFoldDB" id="A0AAW1XX25"/>
<proteinExistence type="predicted"/>
<keyword evidence="3" id="KW-1185">Reference proteome</keyword>
<evidence type="ECO:0000313" key="2">
    <source>
        <dbReference type="EMBL" id="KAK9941137.1"/>
    </source>
</evidence>